<gene>
    <name evidence="7" type="ORF">UFOPK3931_01950</name>
</gene>
<dbReference type="InterPro" id="IPR036250">
    <property type="entry name" value="AcylCo_DH-like_C"/>
</dbReference>
<dbReference type="Pfam" id="PF00441">
    <property type="entry name" value="Acyl-CoA_dh_1"/>
    <property type="match status" value="1"/>
</dbReference>
<evidence type="ECO:0000256" key="3">
    <source>
        <dbReference type="ARBA" id="ARBA00022827"/>
    </source>
</evidence>
<name>A0A6J7NXD3_9ZZZZ</name>
<evidence type="ECO:0000256" key="2">
    <source>
        <dbReference type="ARBA" id="ARBA00022630"/>
    </source>
</evidence>
<evidence type="ECO:0000256" key="4">
    <source>
        <dbReference type="ARBA" id="ARBA00023002"/>
    </source>
</evidence>
<evidence type="ECO:0000256" key="1">
    <source>
        <dbReference type="ARBA" id="ARBA00009347"/>
    </source>
</evidence>
<proteinExistence type="inferred from homology"/>
<keyword evidence="3" id="KW-0274">FAD</keyword>
<keyword evidence="2" id="KW-0285">Flavoprotein</keyword>
<evidence type="ECO:0000259" key="6">
    <source>
        <dbReference type="Pfam" id="PF02770"/>
    </source>
</evidence>
<dbReference type="GO" id="GO:0005886">
    <property type="term" value="C:plasma membrane"/>
    <property type="evidence" value="ECO:0007669"/>
    <property type="project" value="TreeGrafter"/>
</dbReference>
<dbReference type="InterPro" id="IPR009100">
    <property type="entry name" value="AcylCoA_DH/oxidase_NM_dom_sf"/>
</dbReference>
<evidence type="ECO:0000259" key="5">
    <source>
        <dbReference type="Pfam" id="PF00441"/>
    </source>
</evidence>
<dbReference type="Gene3D" id="2.40.110.10">
    <property type="entry name" value="Butyryl-CoA Dehydrogenase, subunit A, domain 2"/>
    <property type="match status" value="1"/>
</dbReference>
<dbReference type="AlphaFoldDB" id="A0A6J7NXD3"/>
<comment type="similarity">
    <text evidence="1">Belongs to the acyl-CoA dehydrogenase family.</text>
</comment>
<reference evidence="7" key="1">
    <citation type="submission" date="2020-05" db="EMBL/GenBank/DDBJ databases">
        <authorList>
            <person name="Chiriac C."/>
            <person name="Salcher M."/>
            <person name="Ghai R."/>
            <person name="Kavagutti S V."/>
        </authorList>
    </citation>
    <scope>NUCLEOTIDE SEQUENCE</scope>
</reference>
<sequence length="240" mass="26331">MLNGQKVWTSGANYADFCFLFCRTDPDVPKHKGISIILLPMDTPGVTVRPLNEIVHPQHPDLNEVFLTDVVVPAANLVGKLNDGWAMANGSLAHERGMVWLMSVIDMEMGMQQMLELAPSILEALPEQERAVAADDVVRCYIESHAVRCLGYRGFARLVKGGSAPEQALMKLFASASRQRLARVAAEMRGPDALESKPQRSRRIGTLEDYFGIFGSTISAGSSEIQRNIIAERVLGLPRG</sequence>
<dbReference type="PANTHER" id="PTHR43292:SF3">
    <property type="entry name" value="ACYL-COA DEHYDROGENASE FADE29"/>
    <property type="match status" value="1"/>
</dbReference>
<protein>
    <submittedName>
        <fullName evidence="7">Unannotated protein</fullName>
    </submittedName>
</protein>
<dbReference type="PANTHER" id="PTHR43292">
    <property type="entry name" value="ACYL-COA DEHYDROGENASE"/>
    <property type="match status" value="1"/>
</dbReference>
<dbReference type="InterPro" id="IPR052161">
    <property type="entry name" value="Mycobact_Acyl-CoA_DH"/>
</dbReference>
<dbReference type="InterPro" id="IPR006091">
    <property type="entry name" value="Acyl-CoA_Oxase/DH_mid-dom"/>
</dbReference>
<dbReference type="InterPro" id="IPR009075">
    <property type="entry name" value="AcylCo_DH/oxidase_C"/>
</dbReference>
<dbReference type="EMBL" id="CAFBOL010000055">
    <property type="protein sequence ID" value="CAB4998150.1"/>
    <property type="molecule type" value="Genomic_DNA"/>
</dbReference>
<organism evidence="7">
    <name type="scientific">freshwater metagenome</name>
    <dbReference type="NCBI Taxonomy" id="449393"/>
    <lineage>
        <taxon>unclassified sequences</taxon>
        <taxon>metagenomes</taxon>
        <taxon>ecological metagenomes</taxon>
    </lineage>
</organism>
<feature type="domain" description="Acyl-CoA dehydrogenase/oxidase C-terminal" evidence="5">
    <location>
        <begin position="82"/>
        <end position="235"/>
    </location>
</feature>
<dbReference type="Gene3D" id="1.20.140.10">
    <property type="entry name" value="Butyryl-CoA Dehydrogenase, subunit A, domain 3"/>
    <property type="match status" value="1"/>
</dbReference>
<dbReference type="Pfam" id="PF02770">
    <property type="entry name" value="Acyl-CoA_dh_M"/>
    <property type="match status" value="1"/>
</dbReference>
<accession>A0A6J7NXD3</accession>
<evidence type="ECO:0000313" key="7">
    <source>
        <dbReference type="EMBL" id="CAB4998150.1"/>
    </source>
</evidence>
<dbReference type="SUPFAM" id="SSF47203">
    <property type="entry name" value="Acyl-CoA dehydrogenase C-terminal domain-like"/>
    <property type="match status" value="1"/>
</dbReference>
<keyword evidence="4" id="KW-0560">Oxidoreductase</keyword>
<feature type="domain" description="Acyl-CoA oxidase/dehydrogenase middle" evidence="6">
    <location>
        <begin position="1"/>
        <end position="69"/>
    </location>
</feature>
<dbReference type="InterPro" id="IPR046373">
    <property type="entry name" value="Acyl-CoA_Oxase/DH_mid-dom_sf"/>
</dbReference>
<dbReference type="SUPFAM" id="SSF56645">
    <property type="entry name" value="Acyl-CoA dehydrogenase NM domain-like"/>
    <property type="match status" value="1"/>
</dbReference>
<dbReference type="GO" id="GO:0016627">
    <property type="term" value="F:oxidoreductase activity, acting on the CH-CH group of donors"/>
    <property type="evidence" value="ECO:0007669"/>
    <property type="project" value="InterPro"/>
</dbReference>